<evidence type="ECO:0000313" key="2">
    <source>
        <dbReference type="EMBL" id="KXA43866.1"/>
    </source>
</evidence>
<name>A0A133QLU6_9BACT</name>
<comment type="caution">
    <text evidence="2">The sequence shown here is derived from an EMBL/GenBank/DDBJ whole genome shotgun (WGS) entry which is preliminary data.</text>
</comment>
<sequence length="42" mass="4925">MWNNSPSTAQRRQSHGKGTKTRQSGTNVKKVDNKFQYMREIK</sequence>
<feature type="compositionally biased region" description="Polar residues" evidence="1">
    <location>
        <begin position="1"/>
        <end position="11"/>
    </location>
</feature>
<evidence type="ECO:0000313" key="3">
    <source>
        <dbReference type="Proteomes" id="UP000070533"/>
    </source>
</evidence>
<dbReference type="STRING" id="28128.HMPREF3226_00310"/>
<dbReference type="PATRIC" id="fig|28128.5.peg.313"/>
<dbReference type="EMBL" id="LRQG01000013">
    <property type="protein sequence ID" value="KXA43866.1"/>
    <property type="molecule type" value="Genomic_DNA"/>
</dbReference>
<evidence type="ECO:0000256" key="1">
    <source>
        <dbReference type="SAM" id="MobiDB-lite"/>
    </source>
</evidence>
<accession>A0A133QLU6</accession>
<keyword evidence="3" id="KW-1185">Reference proteome</keyword>
<reference evidence="3" key="1">
    <citation type="submission" date="2016-01" db="EMBL/GenBank/DDBJ databases">
        <authorList>
            <person name="Mitreva M."/>
            <person name="Pepin K.H."/>
            <person name="Mihindukulasuriya K.A."/>
            <person name="Fulton R."/>
            <person name="Fronick C."/>
            <person name="O'Laughlin M."/>
            <person name="Miner T."/>
            <person name="Herter B."/>
            <person name="Rosa B.A."/>
            <person name="Cordes M."/>
            <person name="Tomlinson C."/>
            <person name="Wollam A."/>
            <person name="Palsikar V.B."/>
            <person name="Mardis E.R."/>
            <person name="Wilson R.K."/>
        </authorList>
    </citation>
    <scope>NUCLEOTIDE SEQUENCE [LARGE SCALE GENOMIC DNA]</scope>
    <source>
        <strain evidence="3">MJR7716</strain>
    </source>
</reference>
<dbReference type="Proteomes" id="UP000070533">
    <property type="component" value="Unassembled WGS sequence"/>
</dbReference>
<feature type="region of interest" description="Disordered" evidence="1">
    <location>
        <begin position="1"/>
        <end position="42"/>
    </location>
</feature>
<protein>
    <submittedName>
        <fullName evidence="2">Uncharacterized protein</fullName>
    </submittedName>
</protein>
<proteinExistence type="predicted"/>
<gene>
    <name evidence="2" type="ORF">HMPREF3226_00310</name>
</gene>
<dbReference type="AlphaFoldDB" id="A0A133QLU6"/>
<feature type="compositionally biased region" description="Basic and acidic residues" evidence="1">
    <location>
        <begin position="29"/>
        <end position="42"/>
    </location>
</feature>
<organism evidence="2 3">
    <name type="scientific">Prevotella corporis</name>
    <dbReference type="NCBI Taxonomy" id="28128"/>
    <lineage>
        <taxon>Bacteria</taxon>
        <taxon>Pseudomonadati</taxon>
        <taxon>Bacteroidota</taxon>
        <taxon>Bacteroidia</taxon>
        <taxon>Bacteroidales</taxon>
        <taxon>Prevotellaceae</taxon>
        <taxon>Prevotella</taxon>
    </lineage>
</organism>